<protein>
    <recommendedName>
        <fullName evidence="6">Glycosyl transferase family 2</fullName>
    </recommendedName>
</protein>
<dbReference type="AlphaFoldDB" id="A0A0A2EUC0"/>
<dbReference type="Proteomes" id="UP000030125">
    <property type="component" value="Unassembled WGS sequence"/>
</dbReference>
<keyword evidence="5" id="KW-1185">Reference proteome</keyword>
<dbReference type="OrthoDB" id="9815923at2"/>
<dbReference type="RefSeq" id="WP_036850791.1">
    <property type="nucleotide sequence ID" value="NZ_JQJD01000010.1"/>
</dbReference>
<evidence type="ECO:0000259" key="2">
    <source>
        <dbReference type="Pfam" id="PF00535"/>
    </source>
</evidence>
<dbReference type="InterPro" id="IPR029044">
    <property type="entry name" value="Nucleotide-diphossugar_trans"/>
</dbReference>
<keyword evidence="1" id="KW-0808">Transferase</keyword>
<dbReference type="eggNOG" id="COG1215">
    <property type="taxonomic scope" value="Bacteria"/>
</dbReference>
<evidence type="ECO:0000313" key="4">
    <source>
        <dbReference type="EMBL" id="KGN82491.1"/>
    </source>
</evidence>
<gene>
    <name evidence="4" type="ORF">HQ35_02755</name>
</gene>
<dbReference type="GO" id="GO:0016740">
    <property type="term" value="F:transferase activity"/>
    <property type="evidence" value="ECO:0007669"/>
    <property type="project" value="UniProtKB-KW"/>
</dbReference>
<name>A0A0A2EUC0_PORCN</name>
<accession>A0A0A2EUC0</accession>
<sequence>MPKTKNYPDISLLVTTYNWPQALELVLKSALCQTIPPDEIVIADDGSREETKTLIDSIRESTSIPIVHVWQEDKGFRAAKIRNKAIARCTKDYIVQIDGDCILERHFIQDHLSLLKENRFLCGRRVYLDPKATETTLSRKKLSLWAHPSSIDYRSYLNNIRSNAMRQLFAKYYGRGVLDYISGCNMSYWRKDILAINGYNEAYEGWGAEDDDVVVRLFNMGVEKCCIKGGAVQYHLEHTYNSQDRLQINRELLKKQLEKGTYRTEKGVSQYL</sequence>
<organism evidence="4 5">
    <name type="scientific">Porphyromonas cangingivalis</name>
    <dbReference type="NCBI Taxonomy" id="36874"/>
    <lineage>
        <taxon>Bacteria</taxon>
        <taxon>Pseudomonadati</taxon>
        <taxon>Bacteroidota</taxon>
        <taxon>Bacteroidia</taxon>
        <taxon>Bacteroidales</taxon>
        <taxon>Porphyromonadaceae</taxon>
        <taxon>Porphyromonas</taxon>
    </lineage>
</organism>
<reference evidence="4 5" key="1">
    <citation type="submission" date="2014-08" db="EMBL/GenBank/DDBJ databases">
        <title>Porphyromonas cangingivalis strain:COT-109_OH1386 Genome sequencing.</title>
        <authorList>
            <person name="Wallis C."/>
            <person name="Deusch O."/>
            <person name="O'Flynn C."/>
            <person name="Davis I."/>
            <person name="Jospin G."/>
            <person name="Darling A.E."/>
            <person name="Coil D.A."/>
            <person name="Alexiev A."/>
            <person name="Horsfall A."/>
            <person name="Kirkwood N."/>
            <person name="Harris S."/>
            <person name="Eisen J.A."/>
        </authorList>
    </citation>
    <scope>NUCLEOTIDE SEQUENCE [LARGE SCALE GENOMIC DNA]</scope>
    <source>
        <strain evidence="5">COT-109 OH1386</strain>
    </source>
</reference>
<dbReference type="Gene3D" id="3.90.550.10">
    <property type="entry name" value="Spore Coat Polysaccharide Biosynthesis Protein SpsA, Chain A"/>
    <property type="match status" value="1"/>
</dbReference>
<feature type="domain" description="Galactosyltransferase C-terminal" evidence="3">
    <location>
        <begin position="179"/>
        <end position="229"/>
    </location>
</feature>
<comment type="caution">
    <text evidence="4">The sequence shown here is derived from an EMBL/GenBank/DDBJ whole genome shotgun (WGS) entry which is preliminary data.</text>
</comment>
<evidence type="ECO:0008006" key="6">
    <source>
        <dbReference type="Google" id="ProtNLM"/>
    </source>
</evidence>
<dbReference type="InterPro" id="IPR050834">
    <property type="entry name" value="Glycosyltransf_2"/>
</dbReference>
<evidence type="ECO:0000313" key="5">
    <source>
        <dbReference type="Proteomes" id="UP000030125"/>
    </source>
</evidence>
<dbReference type="InterPro" id="IPR001173">
    <property type="entry name" value="Glyco_trans_2-like"/>
</dbReference>
<dbReference type="STRING" id="36874.HQ34_05135"/>
<feature type="domain" description="Glycosyltransferase 2-like" evidence="2">
    <location>
        <begin position="11"/>
        <end position="153"/>
    </location>
</feature>
<dbReference type="CDD" id="cd06420">
    <property type="entry name" value="GT2_Chondriotin_Pol_N"/>
    <property type="match status" value="1"/>
</dbReference>
<dbReference type="Pfam" id="PF00535">
    <property type="entry name" value="Glycos_transf_2"/>
    <property type="match status" value="1"/>
</dbReference>
<dbReference type="SUPFAM" id="SSF53448">
    <property type="entry name" value="Nucleotide-diphospho-sugar transferases"/>
    <property type="match status" value="1"/>
</dbReference>
<proteinExistence type="predicted"/>
<dbReference type="PANTHER" id="PTHR43685">
    <property type="entry name" value="GLYCOSYLTRANSFERASE"/>
    <property type="match status" value="1"/>
</dbReference>
<dbReference type="PANTHER" id="PTHR43685:SF3">
    <property type="entry name" value="SLR2126 PROTEIN"/>
    <property type="match status" value="1"/>
</dbReference>
<evidence type="ECO:0000256" key="1">
    <source>
        <dbReference type="ARBA" id="ARBA00022679"/>
    </source>
</evidence>
<dbReference type="InterPro" id="IPR027791">
    <property type="entry name" value="Galactosyl_T_C"/>
</dbReference>
<dbReference type="Pfam" id="PF02709">
    <property type="entry name" value="Glyco_transf_7C"/>
    <property type="match status" value="1"/>
</dbReference>
<evidence type="ECO:0000259" key="3">
    <source>
        <dbReference type="Pfam" id="PF02709"/>
    </source>
</evidence>
<dbReference type="EMBL" id="JQJD01000010">
    <property type="protein sequence ID" value="KGN82491.1"/>
    <property type="molecule type" value="Genomic_DNA"/>
</dbReference>